<gene>
    <name evidence="1" type="ORF">TREES_T100020936</name>
</gene>
<sequence>MRKLQRGLPRCRALSQALSRALLQGRVHLCVDPTQQVLFPTSQIKAKASAVREQHAGLQAARSVPSVGVEDIVFSCWPPRLRLFHGQNGQSSERKLGARFGQS</sequence>
<reference evidence="2" key="2">
    <citation type="journal article" date="2013" name="Nat. Commun.">
        <title>Genome of the Chinese tree shrew.</title>
        <authorList>
            <person name="Fan Y."/>
            <person name="Huang Z.Y."/>
            <person name="Cao C.C."/>
            <person name="Chen C.S."/>
            <person name="Chen Y.X."/>
            <person name="Fan D.D."/>
            <person name="He J."/>
            <person name="Hou H.L."/>
            <person name="Hu L."/>
            <person name="Hu X.T."/>
            <person name="Jiang X.T."/>
            <person name="Lai R."/>
            <person name="Lang Y.S."/>
            <person name="Liang B."/>
            <person name="Liao S.G."/>
            <person name="Mu D."/>
            <person name="Ma Y.Y."/>
            <person name="Niu Y.Y."/>
            <person name="Sun X.Q."/>
            <person name="Xia J.Q."/>
            <person name="Xiao J."/>
            <person name="Xiong Z.Q."/>
            <person name="Xu L."/>
            <person name="Yang L."/>
            <person name="Zhang Y."/>
            <person name="Zhao W."/>
            <person name="Zhao X.D."/>
            <person name="Zheng Y.T."/>
            <person name="Zhou J.M."/>
            <person name="Zhu Y.B."/>
            <person name="Zhang G.J."/>
            <person name="Wang J."/>
            <person name="Yao Y.G."/>
        </authorList>
    </citation>
    <scope>NUCLEOTIDE SEQUENCE [LARGE SCALE GENOMIC DNA]</scope>
</reference>
<dbReference type="Proteomes" id="UP000011518">
    <property type="component" value="Unassembled WGS sequence"/>
</dbReference>
<protein>
    <submittedName>
        <fullName evidence="1">Uncharacterized protein</fullName>
    </submittedName>
</protein>
<dbReference type="EMBL" id="KB321034">
    <property type="protein sequence ID" value="ELW48599.1"/>
    <property type="molecule type" value="Genomic_DNA"/>
</dbReference>
<proteinExistence type="predicted"/>
<evidence type="ECO:0000313" key="1">
    <source>
        <dbReference type="EMBL" id="ELW48599.1"/>
    </source>
</evidence>
<accession>L9JE71</accession>
<evidence type="ECO:0000313" key="2">
    <source>
        <dbReference type="Proteomes" id="UP000011518"/>
    </source>
</evidence>
<dbReference type="AlphaFoldDB" id="L9JE71"/>
<keyword evidence="2" id="KW-1185">Reference proteome</keyword>
<dbReference type="InParanoid" id="L9JE71"/>
<organism evidence="1 2">
    <name type="scientific">Tupaia chinensis</name>
    <name type="common">Chinese tree shrew</name>
    <name type="synonym">Tupaia belangeri chinensis</name>
    <dbReference type="NCBI Taxonomy" id="246437"/>
    <lineage>
        <taxon>Eukaryota</taxon>
        <taxon>Metazoa</taxon>
        <taxon>Chordata</taxon>
        <taxon>Craniata</taxon>
        <taxon>Vertebrata</taxon>
        <taxon>Euteleostomi</taxon>
        <taxon>Mammalia</taxon>
        <taxon>Eutheria</taxon>
        <taxon>Euarchontoglires</taxon>
        <taxon>Scandentia</taxon>
        <taxon>Tupaiidae</taxon>
        <taxon>Tupaia</taxon>
    </lineage>
</organism>
<reference evidence="2" key="1">
    <citation type="submission" date="2012-07" db="EMBL/GenBank/DDBJ databases">
        <title>Genome of the Chinese tree shrew, a rising model animal genetically related to primates.</title>
        <authorList>
            <person name="Zhang G."/>
            <person name="Fan Y."/>
            <person name="Yao Y."/>
            <person name="Huang Z."/>
        </authorList>
    </citation>
    <scope>NUCLEOTIDE SEQUENCE [LARGE SCALE GENOMIC DNA]</scope>
</reference>
<name>L9JE71_TUPCH</name>